<dbReference type="Pfam" id="PF14599">
    <property type="entry name" value="zinc_ribbon_6"/>
    <property type="match status" value="1"/>
</dbReference>
<feature type="domain" description="CTCHY-type" evidence="3">
    <location>
        <begin position="213"/>
        <end position="276"/>
    </location>
</feature>
<feature type="compositionally biased region" description="Basic and acidic residues" evidence="2">
    <location>
        <begin position="19"/>
        <end position="44"/>
    </location>
</feature>
<dbReference type="Proteomes" id="UP000266841">
    <property type="component" value="Unassembled WGS sequence"/>
</dbReference>
<dbReference type="PANTHER" id="PTHR21319:SF53">
    <property type="entry name" value="RING FINGER AND CHY ZINC FINGER DOMAIN-CONTAINING PROTEIN 1"/>
    <property type="match status" value="1"/>
</dbReference>
<sequence length="408" mass="45736">MMDDHPQDRRGSTVSVSEEQAKERRASIRDILKDPRLSQLEKRKSVQYLMDGRRRADFEDSEEDSSSSVGARGCTSLPGSRRSSSLGASSLTITAGLTNLGVDGAAASVSEESLLGGDGAVDALPKRCVLSAPPCEHYERNCHIFEGQADPEETEPSETGFIIEAMTTVESKPTTNFQRSSSILTDFEDEAHHEIDRFSITEVICRVCYTRQSSKTHCHVCNLWMSVGDEPYHCVKCGFCRVGGRENFRHCDDCGICIDANNFDDHNCKWQVHEQLPCLPWRPILQQVGEPRDALRACDPLALLQAIDNARYPLSRYDLTWAEMAMGIALQPVPPDMTRLVDILCIDCEERSANQRWHFLGVQCHSCNSFNTLSRAALSWMLYEQELTYAGTIACLGMWRRCAGNQRR</sequence>
<accession>K0RG51</accession>
<dbReference type="PANTHER" id="PTHR21319">
    <property type="entry name" value="RING FINGER AND CHY ZINC FINGER DOMAIN-CONTAINING PROTEIN 1"/>
    <property type="match status" value="1"/>
</dbReference>
<feature type="compositionally biased region" description="Low complexity" evidence="2">
    <location>
        <begin position="76"/>
        <end position="87"/>
    </location>
</feature>
<protein>
    <recommendedName>
        <fullName evidence="3">CTCHY-type domain-containing protein</fullName>
    </recommendedName>
</protein>
<feature type="compositionally biased region" description="Basic and acidic residues" evidence="2">
    <location>
        <begin position="1"/>
        <end position="11"/>
    </location>
</feature>
<name>K0RG51_THAOC</name>
<evidence type="ECO:0000256" key="2">
    <source>
        <dbReference type="SAM" id="MobiDB-lite"/>
    </source>
</evidence>
<evidence type="ECO:0000256" key="1">
    <source>
        <dbReference type="PROSITE-ProRule" id="PRU00965"/>
    </source>
</evidence>
<gene>
    <name evidence="4" type="ORF">THAOC_29589</name>
</gene>
<dbReference type="SUPFAM" id="SSF161245">
    <property type="entry name" value="Zinc hairpin stack"/>
    <property type="match status" value="1"/>
</dbReference>
<dbReference type="EMBL" id="AGNL01041943">
    <property type="protein sequence ID" value="EJK51254.1"/>
    <property type="molecule type" value="Genomic_DNA"/>
</dbReference>
<evidence type="ECO:0000259" key="3">
    <source>
        <dbReference type="PROSITE" id="PS51270"/>
    </source>
</evidence>
<dbReference type="GO" id="GO:0008270">
    <property type="term" value="F:zinc ion binding"/>
    <property type="evidence" value="ECO:0007669"/>
    <property type="project" value="UniProtKB-KW"/>
</dbReference>
<feature type="region of interest" description="Disordered" evidence="2">
    <location>
        <begin position="1"/>
        <end position="87"/>
    </location>
</feature>
<dbReference type="Gene3D" id="2.20.28.10">
    <property type="match status" value="1"/>
</dbReference>
<dbReference type="InterPro" id="IPR017921">
    <property type="entry name" value="Znf_CTCHY"/>
</dbReference>
<keyword evidence="1" id="KW-0479">Metal-binding</keyword>
<evidence type="ECO:0000313" key="5">
    <source>
        <dbReference type="Proteomes" id="UP000266841"/>
    </source>
</evidence>
<keyword evidence="1" id="KW-0863">Zinc-finger</keyword>
<dbReference type="AlphaFoldDB" id="K0RG51"/>
<evidence type="ECO:0000313" key="4">
    <source>
        <dbReference type="EMBL" id="EJK51254.1"/>
    </source>
</evidence>
<dbReference type="OrthoDB" id="411372at2759"/>
<dbReference type="InterPro" id="IPR039512">
    <property type="entry name" value="RCHY1_zinc-ribbon"/>
</dbReference>
<keyword evidence="5" id="KW-1185">Reference proteome</keyword>
<comment type="caution">
    <text evidence="4">The sequence shown here is derived from an EMBL/GenBank/DDBJ whole genome shotgun (WGS) entry which is preliminary data.</text>
</comment>
<organism evidence="4 5">
    <name type="scientific">Thalassiosira oceanica</name>
    <name type="common">Marine diatom</name>
    <dbReference type="NCBI Taxonomy" id="159749"/>
    <lineage>
        <taxon>Eukaryota</taxon>
        <taxon>Sar</taxon>
        <taxon>Stramenopiles</taxon>
        <taxon>Ochrophyta</taxon>
        <taxon>Bacillariophyta</taxon>
        <taxon>Coscinodiscophyceae</taxon>
        <taxon>Thalassiosirophycidae</taxon>
        <taxon>Thalassiosirales</taxon>
        <taxon>Thalassiosiraceae</taxon>
        <taxon>Thalassiosira</taxon>
    </lineage>
</organism>
<reference evidence="4 5" key="1">
    <citation type="journal article" date="2012" name="Genome Biol.">
        <title>Genome and low-iron response of an oceanic diatom adapted to chronic iron limitation.</title>
        <authorList>
            <person name="Lommer M."/>
            <person name="Specht M."/>
            <person name="Roy A.S."/>
            <person name="Kraemer L."/>
            <person name="Andreson R."/>
            <person name="Gutowska M.A."/>
            <person name="Wolf J."/>
            <person name="Bergner S.V."/>
            <person name="Schilhabel M.B."/>
            <person name="Klostermeier U.C."/>
            <person name="Beiko R.G."/>
            <person name="Rosenstiel P."/>
            <person name="Hippler M."/>
            <person name="Laroche J."/>
        </authorList>
    </citation>
    <scope>NUCLEOTIDE SEQUENCE [LARGE SCALE GENOMIC DNA]</scope>
    <source>
        <strain evidence="4 5">CCMP1005</strain>
    </source>
</reference>
<dbReference type="GO" id="GO:0061630">
    <property type="term" value="F:ubiquitin protein ligase activity"/>
    <property type="evidence" value="ECO:0007669"/>
    <property type="project" value="TreeGrafter"/>
</dbReference>
<dbReference type="GO" id="GO:0006511">
    <property type="term" value="P:ubiquitin-dependent protein catabolic process"/>
    <property type="evidence" value="ECO:0007669"/>
    <property type="project" value="TreeGrafter"/>
</dbReference>
<dbReference type="InterPro" id="IPR037275">
    <property type="entry name" value="Znf_CTCHY_sf"/>
</dbReference>
<dbReference type="GO" id="GO:0005634">
    <property type="term" value="C:nucleus"/>
    <property type="evidence" value="ECO:0007669"/>
    <property type="project" value="TreeGrafter"/>
</dbReference>
<dbReference type="PROSITE" id="PS51270">
    <property type="entry name" value="ZF_CTCHY"/>
    <property type="match status" value="1"/>
</dbReference>
<keyword evidence="1" id="KW-0862">Zinc</keyword>
<dbReference type="eggNOG" id="KOG1940">
    <property type="taxonomic scope" value="Eukaryota"/>
</dbReference>
<proteinExistence type="predicted"/>
<dbReference type="GO" id="GO:0016567">
    <property type="term" value="P:protein ubiquitination"/>
    <property type="evidence" value="ECO:0007669"/>
    <property type="project" value="TreeGrafter"/>
</dbReference>